<name>A0AA91Q1J7_CLALS</name>
<reference evidence="20 21" key="1">
    <citation type="submission" date="2017-04" db="EMBL/GenBank/DDBJ databases">
        <title>Draft genome of the yeast Clavispora lusitaniae type strain CBS 6936.</title>
        <authorList>
            <person name="Durrens P."/>
            <person name="Klopp C."/>
            <person name="Biteau N."/>
            <person name="Fitton-Ouhabi V."/>
            <person name="Dementhon K."/>
            <person name="Accoceberry I."/>
            <person name="Sherman D.J."/>
            <person name="Noel T."/>
        </authorList>
    </citation>
    <scope>NUCLEOTIDE SEQUENCE [LARGE SCALE GENOMIC DNA]</scope>
    <source>
        <strain evidence="20 21">CBS 6936</strain>
    </source>
</reference>
<feature type="domain" description="JmjC" evidence="19">
    <location>
        <begin position="214"/>
        <end position="378"/>
    </location>
</feature>
<dbReference type="InterPro" id="IPR041070">
    <property type="entry name" value="JHD"/>
</dbReference>
<dbReference type="PROSITE" id="PS51184">
    <property type="entry name" value="JMJC"/>
    <property type="match status" value="1"/>
</dbReference>
<dbReference type="GO" id="GO:0005634">
    <property type="term" value="C:nucleus"/>
    <property type="evidence" value="ECO:0007669"/>
    <property type="project" value="UniProtKB-SubCell"/>
</dbReference>
<dbReference type="GO" id="GO:0140680">
    <property type="term" value="F:histone H3K36me/H3K36me2 demethylase activity"/>
    <property type="evidence" value="ECO:0007669"/>
    <property type="project" value="UniProtKB-EC"/>
</dbReference>
<keyword evidence="9" id="KW-0862">Zinc</keyword>
<keyword evidence="16" id="KW-0539">Nucleus</keyword>
<evidence type="ECO:0000256" key="13">
    <source>
        <dbReference type="ARBA" id="ARBA00023004"/>
    </source>
</evidence>
<comment type="similarity">
    <text evidence="4">Belongs to the JHDM1 histone demethylase family.</text>
</comment>
<dbReference type="Pfam" id="PF13621">
    <property type="entry name" value="Cupin_8"/>
    <property type="match status" value="1"/>
</dbReference>
<evidence type="ECO:0000313" key="20">
    <source>
        <dbReference type="EMBL" id="OVF09666.1"/>
    </source>
</evidence>
<dbReference type="EMBL" id="LYUB02000004">
    <property type="protein sequence ID" value="OVF09666.1"/>
    <property type="molecule type" value="Genomic_DNA"/>
</dbReference>
<evidence type="ECO:0000256" key="16">
    <source>
        <dbReference type="ARBA" id="ARBA00023242"/>
    </source>
</evidence>
<dbReference type="SMART" id="SM00249">
    <property type="entry name" value="PHD"/>
    <property type="match status" value="1"/>
</dbReference>
<dbReference type="InterPro" id="IPR001965">
    <property type="entry name" value="Znf_PHD"/>
</dbReference>
<evidence type="ECO:0000259" key="19">
    <source>
        <dbReference type="PROSITE" id="PS51184"/>
    </source>
</evidence>
<evidence type="ECO:0000256" key="15">
    <source>
        <dbReference type="ARBA" id="ARBA00023163"/>
    </source>
</evidence>
<sequence>MKRKQTQESHCDACGSDAEISSWIFCDICRHWTHTACASLSDKEVGDISSYHCAKCAKDHGPSVTKRKSKRARVKIDYVALDQGDTFALDKSMHPHVPSFEDFAPVAQVNGKQVYVDVLEPEQLSKEYILASGLPRPILVQSVCEGDCGMRLPCAREDLSVSYIAEKTGADARVEVMDVLSQQGEPWTLGRWEEYFYTKPSDRDRIRNVISLEVSDVPGLREFVRPQMVRELDLVDKVWQSEDPRPKVLVYCLMSVAKSYTDFHIDFSGTPVYYTVCSGSKTFLMFPPTPTNLELYKLWCGEPNQNFLWFAEYTRRLDGQQKRPENGFKVSLQPGDLFIIPSGWIHAVYTPEDAVIVGGNYLTLRDIPMHLTIYNLERDTHVPAKYRFPKFFKVMWLASWHYFNHPHEFEQDSLPSVKQESAHKVGRDIAKMLLLHLRQHYETSKTNPAARKSIPVHLIGKDVEAYLEKFALWSESLTF</sequence>
<protein>
    <recommendedName>
        <fullName evidence="6">JmjC domain-containing histone demethylation protein 1</fullName>
        <ecNumber evidence="5">1.14.11.27</ecNumber>
    </recommendedName>
    <alternativeName>
        <fullName evidence="17">[Histone-H3]-lysine-36 demethylase 1</fullName>
    </alternativeName>
</protein>
<evidence type="ECO:0000256" key="10">
    <source>
        <dbReference type="ARBA" id="ARBA00022853"/>
    </source>
</evidence>
<proteinExistence type="inferred from homology"/>
<dbReference type="SMART" id="SM00558">
    <property type="entry name" value="JmjC"/>
    <property type="match status" value="1"/>
</dbReference>
<dbReference type="GO" id="GO:0008270">
    <property type="term" value="F:zinc ion binding"/>
    <property type="evidence" value="ECO:0007669"/>
    <property type="project" value="UniProtKB-KW"/>
</dbReference>
<dbReference type="KEGG" id="clus:A9F13_04g01496"/>
<dbReference type="AlphaFoldDB" id="A0AA91Q1J7"/>
<evidence type="ECO:0000256" key="12">
    <source>
        <dbReference type="ARBA" id="ARBA00023002"/>
    </source>
</evidence>
<dbReference type="InterPro" id="IPR019787">
    <property type="entry name" value="Znf_PHD-finger"/>
</dbReference>
<evidence type="ECO:0000256" key="7">
    <source>
        <dbReference type="ARBA" id="ARBA00022723"/>
    </source>
</evidence>
<keyword evidence="12" id="KW-0560">Oxidoreductase</keyword>
<evidence type="ECO:0000256" key="2">
    <source>
        <dbReference type="ARBA" id="ARBA00003909"/>
    </source>
</evidence>
<keyword evidence="14" id="KW-0805">Transcription regulation</keyword>
<evidence type="ECO:0000256" key="4">
    <source>
        <dbReference type="ARBA" id="ARBA00008037"/>
    </source>
</evidence>
<evidence type="ECO:0000256" key="14">
    <source>
        <dbReference type="ARBA" id="ARBA00023015"/>
    </source>
</evidence>
<evidence type="ECO:0000256" key="18">
    <source>
        <dbReference type="ARBA" id="ARBA00047915"/>
    </source>
</evidence>
<accession>A0AA91Q1J7</accession>
<evidence type="ECO:0000313" key="21">
    <source>
        <dbReference type="Proteomes" id="UP000195602"/>
    </source>
</evidence>
<evidence type="ECO:0000256" key="11">
    <source>
        <dbReference type="ARBA" id="ARBA00022964"/>
    </source>
</evidence>
<evidence type="ECO:0000256" key="17">
    <source>
        <dbReference type="ARBA" id="ARBA00031083"/>
    </source>
</evidence>
<comment type="cofactor">
    <cofactor evidence="1">
        <name>Fe(2+)</name>
        <dbReference type="ChEBI" id="CHEBI:29033"/>
    </cofactor>
</comment>
<dbReference type="InterPro" id="IPR041667">
    <property type="entry name" value="Cupin_8"/>
</dbReference>
<keyword evidence="15" id="KW-0804">Transcription</keyword>
<dbReference type="InterPro" id="IPR003347">
    <property type="entry name" value="JmjC_dom"/>
</dbReference>
<dbReference type="Pfam" id="PF00628">
    <property type="entry name" value="PHD"/>
    <property type="match status" value="1"/>
</dbReference>
<keyword evidence="8" id="KW-0863">Zinc-finger</keyword>
<organism evidence="20 21">
    <name type="scientific">Clavispora lusitaniae</name>
    <name type="common">Candida lusitaniae</name>
    <dbReference type="NCBI Taxonomy" id="36911"/>
    <lineage>
        <taxon>Eukaryota</taxon>
        <taxon>Fungi</taxon>
        <taxon>Dikarya</taxon>
        <taxon>Ascomycota</taxon>
        <taxon>Saccharomycotina</taxon>
        <taxon>Pichiomycetes</taxon>
        <taxon>Metschnikowiaceae</taxon>
        <taxon>Clavispora</taxon>
    </lineage>
</organism>
<keyword evidence="13" id="KW-0408">Iron</keyword>
<evidence type="ECO:0000256" key="6">
    <source>
        <dbReference type="ARBA" id="ARBA00015153"/>
    </source>
</evidence>
<dbReference type="PANTHER" id="PTHR23123">
    <property type="entry name" value="PHD/F-BOX CONTAINING PROTEIN"/>
    <property type="match status" value="1"/>
</dbReference>
<gene>
    <name evidence="20" type="ORF">A9F13_04g01496</name>
</gene>
<dbReference type="PROSITE" id="PS01359">
    <property type="entry name" value="ZF_PHD_1"/>
    <property type="match status" value="1"/>
</dbReference>
<comment type="subcellular location">
    <subcellularLocation>
        <location evidence="3">Nucleus</location>
    </subcellularLocation>
</comment>
<dbReference type="SUPFAM" id="SSF57903">
    <property type="entry name" value="FYVE/PHD zinc finger"/>
    <property type="match status" value="1"/>
</dbReference>
<dbReference type="SUPFAM" id="SSF51197">
    <property type="entry name" value="Clavaminate synthase-like"/>
    <property type="match status" value="1"/>
</dbReference>
<dbReference type="InterPro" id="IPR011011">
    <property type="entry name" value="Znf_FYVE_PHD"/>
</dbReference>
<dbReference type="Proteomes" id="UP000195602">
    <property type="component" value="Unassembled WGS sequence"/>
</dbReference>
<comment type="catalytic activity">
    <reaction evidence="18">
        <text>N(6),N(6)-dimethyl-L-lysyl(36)-[histone H3] + 2 2-oxoglutarate + 2 O2 = L-lysyl(36)-[histone H3] + 2 formaldehyde + 2 succinate + 2 CO2</text>
        <dbReference type="Rhea" id="RHEA:42032"/>
        <dbReference type="Rhea" id="RHEA-COMP:9785"/>
        <dbReference type="Rhea" id="RHEA-COMP:9787"/>
        <dbReference type="ChEBI" id="CHEBI:15379"/>
        <dbReference type="ChEBI" id="CHEBI:16526"/>
        <dbReference type="ChEBI" id="CHEBI:16810"/>
        <dbReference type="ChEBI" id="CHEBI:16842"/>
        <dbReference type="ChEBI" id="CHEBI:29969"/>
        <dbReference type="ChEBI" id="CHEBI:30031"/>
        <dbReference type="ChEBI" id="CHEBI:61976"/>
        <dbReference type="EC" id="1.14.11.27"/>
    </reaction>
</comment>
<dbReference type="Pfam" id="PF17811">
    <property type="entry name" value="JHD"/>
    <property type="match status" value="1"/>
</dbReference>
<evidence type="ECO:0000256" key="9">
    <source>
        <dbReference type="ARBA" id="ARBA00022833"/>
    </source>
</evidence>
<dbReference type="InterPro" id="IPR019786">
    <property type="entry name" value="Zinc_finger_PHD-type_CS"/>
</dbReference>
<evidence type="ECO:0000256" key="1">
    <source>
        <dbReference type="ARBA" id="ARBA00001954"/>
    </source>
</evidence>
<dbReference type="InterPro" id="IPR050690">
    <property type="entry name" value="JHDM1_Histone_Demethylase"/>
</dbReference>
<comment type="function">
    <text evidence="2">Histone demethylase that specifically demethylates 'Lys-36' of histone H3, thereby playing a central role in histone code.</text>
</comment>
<evidence type="ECO:0000256" key="8">
    <source>
        <dbReference type="ARBA" id="ARBA00022771"/>
    </source>
</evidence>
<dbReference type="EC" id="1.14.11.27" evidence="5"/>
<comment type="caution">
    <text evidence="20">The sequence shown here is derived from an EMBL/GenBank/DDBJ whole genome shotgun (WGS) entry which is preliminary data.</text>
</comment>
<evidence type="ECO:0000256" key="5">
    <source>
        <dbReference type="ARBA" id="ARBA00013246"/>
    </source>
</evidence>
<keyword evidence="10" id="KW-0156">Chromatin regulator</keyword>
<dbReference type="Gene3D" id="2.60.120.650">
    <property type="entry name" value="Cupin"/>
    <property type="match status" value="1"/>
</dbReference>
<keyword evidence="7" id="KW-0479">Metal-binding</keyword>
<evidence type="ECO:0000256" key="3">
    <source>
        <dbReference type="ARBA" id="ARBA00004123"/>
    </source>
</evidence>
<keyword evidence="11" id="KW-0223">Dioxygenase</keyword>